<reference evidence="2" key="1">
    <citation type="journal article" date="2024" name="Proc. Natl. Acad. Sci. U.S.A.">
        <title>Extraordinary preservation of gene collinearity over three hundred million years revealed in homosporous lycophytes.</title>
        <authorList>
            <person name="Li C."/>
            <person name="Wickell D."/>
            <person name="Kuo L.Y."/>
            <person name="Chen X."/>
            <person name="Nie B."/>
            <person name="Liao X."/>
            <person name="Peng D."/>
            <person name="Ji J."/>
            <person name="Jenkins J."/>
            <person name="Williams M."/>
            <person name="Shu S."/>
            <person name="Plott C."/>
            <person name="Barry K."/>
            <person name="Rajasekar S."/>
            <person name="Grimwood J."/>
            <person name="Han X."/>
            <person name="Sun S."/>
            <person name="Hou Z."/>
            <person name="He W."/>
            <person name="Dai G."/>
            <person name="Sun C."/>
            <person name="Schmutz J."/>
            <person name="Leebens-Mack J.H."/>
            <person name="Li F.W."/>
            <person name="Wang L."/>
        </authorList>
    </citation>
    <scope>NUCLEOTIDE SEQUENCE [LARGE SCALE GENOMIC DNA]</scope>
    <source>
        <strain evidence="2">cv. PW_Plant_1</strain>
    </source>
</reference>
<gene>
    <name evidence="1" type="ORF">O6H91_07G133500</name>
</gene>
<proteinExistence type="predicted"/>
<dbReference type="Proteomes" id="UP001162992">
    <property type="component" value="Chromosome 7"/>
</dbReference>
<dbReference type="EMBL" id="CM055098">
    <property type="protein sequence ID" value="KAJ7551093.1"/>
    <property type="molecule type" value="Genomic_DNA"/>
</dbReference>
<name>A0ACC2DA95_DIPCM</name>
<sequence length="512" mass="57827">MTWAQAHGLCLSLHCRSFGSTKHKSAQKKWVCQQSQSPGPMLSSGSLLDVRRQYNSFSSCKRRCNAAQRDRRYMLKCGAIGEETGTRNSCNLHAEDYYEILGVSVESSYDEIRRAYRKLQKKHHPDIAGLKQGHTMTLLINEAYQTLIDDDLRVKYNAIHSHRTTMDKAKRASYNGTLYSKWNGPDRPQGLFVDENTCIGCRECAFVAKNTFIMDEAMGSARVKVQWGDSESILKTAIESCPVNCIHWVEREDLPILEHLMCPQPKSSCGVYGGGWERPSNIFMAARTFKRRMTADNARSNERGFSVGGETPAQQKARMDADFKIRAGPFWHFWSWGHQATLNFSKWKAKQQSDVGSESINTPLFGRSSTSELYRLPVKTEEVSEVISLVQDWALNFASSSELPLPFPFRAELLSNGVDLSLVTTDNGVLASIGSLLVIVEKENVQEKAFENSISNDQNKLSEDEDLFCLYVKRQGTKGTNSLPGEGRILRHLKDVVSKRDTSYAMYRLPRK</sequence>
<evidence type="ECO:0000313" key="1">
    <source>
        <dbReference type="EMBL" id="KAJ7551093.1"/>
    </source>
</evidence>
<comment type="caution">
    <text evidence="1">The sequence shown here is derived from an EMBL/GenBank/DDBJ whole genome shotgun (WGS) entry which is preliminary data.</text>
</comment>
<evidence type="ECO:0000313" key="2">
    <source>
        <dbReference type="Proteomes" id="UP001162992"/>
    </source>
</evidence>
<organism evidence="1 2">
    <name type="scientific">Diphasiastrum complanatum</name>
    <name type="common">Issler's clubmoss</name>
    <name type="synonym">Lycopodium complanatum</name>
    <dbReference type="NCBI Taxonomy" id="34168"/>
    <lineage>
        <taxon>Eukaryota</taxon>
        <taxon>Viridiplantae</taxon>
        <taxon>Streptophyta</taxon>
        <taxon>Embryophyta</taxon>
        <taxon>Tracheophyta</taxon>
        <taxon>Lycopodiopsida</taxon>
        <taxon>Lycopodiales</taxon>
        <taxon>Lycopodiaceae</taxon>
        <taxon>Lycopodioideae</taxon>
        <taxon>Diphasiastrum</taxon>
    </lineage>
</organism>
<protein>
    <submittedName>
        <fullName evidence="1">Uncharacterized protein</fullName>
    </submittedName>
</protein>
<accession>A0ACC2DA95</accession>
<keyword evidence="2" id="KW-1185">Reference proteome</keyword>